<dbReference type="SUPFAM" id="SSF109854">
    <property type="entry name" value="DinB/YfiT-like putative metalloenzymes"/>
    <property type="match status" value="1"/>
</dbReference>
<dbReference type="OrthoDB" id="9796039at2"/>
<dbReference type="AlphaFoldDB" id="A0A2P8EEB5"/>
<reference evidence="2 3" key="1">
    <citation type="submission" date="2018-03" db="EMBL/GenBank/DDBJ databases">
        <title>Genomic Encyclopedia of Archaeal and Bacterial Type Strains, Phase II (KMG-II): from individual species to whole genera.</title>
        <authorList>
            <person name="Goeker M."/>
        </authorList>
    </citation>
    <scope>NUCLEOTIDE SEQUENCE [LARGE SCALE GENOMIC DNA]</scope>
    <source>
        <strain evidence="2 3">DSM 28057</strain>
    </source>
</reference>
<keyword evidence="3" id="KW-1185">Reference proteome</keyword>
<sequence>MTEPLKYPVGTFRVQGEFSESQINTYIQDIKEFPGLLKKEVSKLDEKDLDTTYRPGGWTLRQVIHHCADSHMNSFIRFKLALTEENPTVKPYHEDLWAKGLDYLEMPVSDSISILEGLHARWVKLLEAMQASDFKRTFYHPEMKKEVALDRNLAMYSWHCKHHLGHIKIISSTK</sequence>
<organism evidence="2 3">
    <name type="scientific">Cecembia rubra</name>
    <dbReference type="NCBI Taxonomy" id="1485585"/>
    <lineage>
        <taxon>Bacteria</taxon>
        <taxon>Pseudomonadati</taxon>
        <taxon>Bacteroidota</taxon>
        <taxon>Cytophagia</taxon>
        <taxon>Cytophagales</taxon>
        <taxon>Cyclobacteriaceae</taxon>
        <taxon>Cecembia</taxon>
    </lineage>
</organism>
<dbReference type="InterPro" id="IPR024775">
    <property type="entry name" value="DinB-like"/>
</dbReference>
<dbReference type="EMBL" id="PYGF01000001">
    <property type="protein sequence ID" value="PSL07810.1"/>
    <property type="molecule type" value="Genomic_DNA"/>
</dbReference>
<dbReference type="InterPro" id="IPR034660">
    <property type="entry name" value="DinB/YfiT-like"/>
</dbReference>
<gene>
    <name evidence="2" type="ORF">CLV48_101748</name>
</gene>
<evidence type="ECO:0000259" key="1">
    <source>
        <dbReference type="Pfam" id="PF12867"/>
    </source>
</evidence>
<dbReference type="NCBIfam" id="NF009807">
    <property type="entry name" value="PRK13291.1"/>
    <property type="match status" value="1"/>
</dbReference>
<name>A0A2P8EEB5_9BACT</name>
<accession>A0A2P8EEB5</accession>
<feature type="domain" description="DinB-like" evidence="1">
    <location>
        <begin position="37"/>
        <end position="167"/>
    </location>
</feature>
<dbReference type="Pfam" id="PF12867">
    <property type="entry name" value="DinB_2"/>
    <property type="match status" value="1"/>
</dbReference>
<dbReference type="RefSeq" id="WP_106565851.1">
    <property type="nucleotide sequence ID" value="NZ_JAUVYL010000104.1"/>
</dbReference>
<dbReference type="Gene3D" id="1.20.120.450">
    <property type="entry name" value="dinb family like domain"/>
    <property type="match status" value="1"/>
</dbReference>
<evidence type="ECO:0000313" key="3">
    <source>
        <dbReference type="Proteomes" id="UP000240708"/>
    </source>
</evidence>
<dbReference type="Proteomes" id="UP000240708">
    <property type="component" value="Unassembled WGS sequence"/>
</dbReference>
<evidence type="ECO:0000313" key="2">
    <source>
        <dbReference type="EMBL" id="PSL07810.1"/>
    </source>
</evidence>
<protein>
    <submittedName>
        <fullName evidence="2">DinB family protein</fullName>
    </submittedName>
</protein>
<proteinExistence type="predicted"/>
<comment type="caution">
    <text evidence="2">The sequence shown here is derived from an EMBL/GenBank/DDBJ whole genome shotgun (WGS) entry which is preliminary data.</text>
</comment>